<dbReference type="RefSeq" id="WP_275088896.1">
    <property type="nucleotide sequence ID" value="NZ_CP119078.1"/>
</dbReference>
<dbReference type="Proteomes" id="UP001222087">
    <property type="component" value="Chromosome"/>
</dbReference>
<keyword evidence="3" id="KW-1185">Reference proteome</keyword>
<keyword evidence="1" id="KW-1133">Transmembrane helix</keyword>
<sequence>MDIGIRGNSHLKKQANKLLGKSKKLANSLYEEGKDTISHVSEDIKDYSDLVIKKARKRPLATWLLISGISLIVLSTFIRR</sequence>
<evidence type="ECO:0000313" key="3">
    <source>
        <dbReference type="Proteomes" id="UP001222087"/>
    </source>
</evidence>
<proteinExistence type="predicted"/>
<accession>A0ABY8AQX7</accession>
<protein>
    <recommendedName>
        <fullName evidence="4">DUF883 domain-containing protein</fullName>
    </recommendedName>
</protein>
<name>A0ABY8AQX7_9GAMM</name>
<keyword evidence="1" id="KW-0472">Membrane</keyword>
<evidence type="ECO:0000256" key="1">
    <source>
        <dbReference type="SAM" id="Phobius"/>
    </source>
</evidence>
<dbReference type="EMBL" id="CP119078">
    <property type="protein sequence ID" value="WED43082.1"/>
    <property type="molecule type" value="Genomic_DNA"/>
</dbReference>
<reference evidence="2 3" key="1">
    <citation type="submission" date="2023-02" db="EMBL/GenBank/DDBJ databases">
        <title>Genome Sequence of L. cardiaca H63T.</title>
        <authorList>
            <person name="Lopez A.E."/>
            <person name="Cianciotto N.P."/>
        </authorList>
    </citation>
    <scope>NUCLEOTIDE SEQUENCE [LARGE SCALE GENOMIC DNA]</scope>
    <source>
        <strain evidence="2 3">H63</strain>
    </source>
</reference>
<organism evidence="2 3">
    <name type="scientific">Legionella cardiaca</name>
    <dbReference type="NCBI Taxonomy" id="1071983"/>
    <lineage>
        <taxon>Bacteria</taxon>
        <taxon>Pseudomonadati</taxon>
        <taxon>Pseudomonadota</taxon>
        <taxon>Gammaproteobacteria</taxon>
        <taxon>Legionellales</taxon>
        <taxon>Legionellaceae</taxon>
        <taxon>Legionella</taxon>
    </lineage>
</organism>
<evidence type="ECO:0008006" key="4">
    <source>
        <dbReference type="Google" id="ProtNLM"/>
    </source>
</evidence>
<feature type="transmembrane region" description="Helical" evidence="1">
    <location>
        <begin position="60"/>
        <end position="78"/>
    </location>
</feature>
<evidence type="ECO:0000313" key="2">
    <source>
        <dbReference type="EMBL" id="WED43082.1"/>
    </source>
</evidence>
<gene>
    <name evidence="2" type="ORF">PXX05_14465</name>
</gene>
<keyword evidence="1" id="KW-0812">Transmembrane</keyword>